<feature type="domain" description="Integrase catalytic" evidence="1">
    <location>
        <begin position="188"/>
        <end position="286"/>
    </location>
</feature>
<organism evidence="2 3">
    <name type="scientific">Nicotiana sylvestris</name>
    <name type="common">Wood tobacco</name>
    <name type="synonym">South American tobacco</name>
    <dbReference type="NCBI Taxonomy" id="4096"/>
    <lineage>
        <taxon>Eukaryota</taxon>
        <taxon>Viridiplantae</taxon>
        <taxon>Streptophyta</taxon>
        <taxon>Embryophyta</taxon>
        <taxon>Tracheophyta</taxon>
        <taxon>Spermatophyta</taxon>
        <taxon>Magnoliopsida</taxon>
        <taxon>eudicotyledons</taxon>
        <taxon>Gunneridae</taxon>
        <taxon>Pentapetalae</taxon>
        <taxon>asterids</taxon>
        <taxon>lamiids</taxon>
        <taxon>Solanales</taxon>
        <taxon>Solanaceae</taxon>
        <taxon>Nicotianoideae</taxon>
        <taxon>Nicotianeae</taxon>
        <taxon>Nicotiana</taxon>
    </lineage>
</organism>
<dbReference type="InterPro" id="IPR012337">
    <property type="entry name" value="RNaseH-like_sf"/>
</dbReference>
<dbReference type="PROSITE" id="PS50994">
    <property type="entry name" value="INTEGRASE"/>
    <property type="match status" value="1"/>
</dbReference>
<evidence type="ECO:0000313" key="2">
    <source>
        <dbReference type="Proteomes" id="UP000189701"/>
    </source>
</evidence>
<dbReference type="CDD" id="cd00303">
    <property type="entry name" value="retropepsin_like"/>
    <property type="match status" value="1"/>
</dbReference>
<dbReference type="InterPro" id="IPR036397">
    <property type="entry name" value="RNaseH_sf"/>
</dbReference>
<evidence type="ECO:0000313" key="3">
    <source>
        <dbReference type="RefSeq" id="XP_009804284.1"/>
    </source>
</evidence>
<sequence length="358" mass="41177">MPLAIYTKLGISRARPTSMLLQLTDCIMKRPTRILDDVRIQVGKFVFPTDFVILDCQVDEEIPIIMGRPFLATGRALIDYETGELKMRLKNEEVIFNVQQSMRRPNEFANCSLVEAVDVILQEEEETINVRDPLEDCLMNLEHVDGEELAEWVMSLEGQGFWAREPQFEPLHLEERTTPPAKPSIEDPPQLALKPLPSYLRAFARLLEKYEVRHKVASPYHPQSSGQVEVSNREIKSVLTKIVNATRIDWAKKLDDALWAYHTAFKTPIDMEIAGTSRITRLHELEEFRFQGKLKFRWSGPFRVVQMFLSGVVEIESEDGTNTFTGNGKRLKHYLAMAEEKGDRVVITLEEPQYANEE</sequence>
<dbReference type="Gene3D" id="2.40.70.10">
    <property type="entry name" value="Acid Proteases"/>
    <property type="match status" value="1"/>
</dbReference>
<accession>A0A1U7YYR1</accession>
<gene>
    <name evidence="3" type="primary">LOC104249543</name>
</gene>
<dbReference type="InterPro" id="IPR021109">
    <property type="entry name" value="Peptidase_aspartic_dom_sf"/>
</dbReference>
<dbReference type="GO" id="GO:0015074">
    <property type="term" value="P:DNA integration"/>
    <property type="evidence" value="ECO:0007669"/>
    <property type="project" value="InterPro"/>
</dbReference>
<proteinExistence type="predicted"/>
<dbReference type="PANTHER" id="PTHR33067">
    <property type="entry name" value="RNA-DIRECTED DNA POLYMERASE-RELATED"/>
    <property type="match status" value="1"/>
</dbReference>
<dbReference type="RefSeq" id="XP_009804284.1">
    <property type="nucleotide sequence ID" value="XM_009805982.1"/>
</dbReference>
<name>A0A1U7YYR1_NICSY</name>
<dbReference type="InterPro" id="IPR001584">
    <property type="entry name" value="Integrase_cat-core"/>
</dbReference>
<reference evidence="3" key="2">
    <citation type="submission" date="2025-08" db="UniProtKB">
        <authorList>
            <consortium name="RefSeq"/>
        </authorList>
    </citation>
    <scope>IDENTIFICATION</scope>
    <source>
        <tissue evidence="3">Leaf</tissue>
    </source>
</reference>
<dbReference type="GO" id="GO:0003676">
    <property type="term" value="F:nucleic acid binding"/>
    <property type="evidence" value="ECO:0007669"/>
    <property type="project" value="InterPro"/>
</dbReference>
<dbReference type="PANTHER" id="PTHR33067:SF9">
    <property type="entry name" value="RNA-DIRECTED DNA POLYMERASE"/>
    <property type="match status" value="1"/>
</dbReference>
<dbReference type="eggNOG" id="KOG0017">
    <property type="taxonomic scope" value="Eukaryota"/>
</dbReference>
<protein>
    <submittedName>
        <fullName evidence="3">Uncharacterized protein LOC104249543</fullName>
    </submittedName>
</protein>
<dbReference type="Proteomes" id="UP000189701">
    <property type="component" value="Unplaced"/>
</dbReference>
<dbReference type="SUPFAM" id="SSF53098">
    <property type="entry name" value="Ribonuclease H-like"/>
    <property type="match status" value="1"/>
</dbReference>
<evidence type="ECO:0000259" key="1">
    <source>
        <dbReference type="PROSITE" id="PS50994"/>
    </source>
</evidence>
<dbReference type="Gene3D" id="3.30.420.10">
    <property type="entry name" value="Ribonuclease H-like superfamily/Ribonuclease H"/>
    <property type="match status" value="1"/>
</dbReference>
<reference evidence="2" key="1">
    <citation type="journal article" date="2013" name="Genome Biol.">
        <title>Reference genomes and transcriptomes of Nicotiana sylvestris and Nicotiana tomentosiformis.</title>
        <authorList>
            <person name="Sierro N."/>
            <person name="Battey J.N."/>
            <person name="Ouadi S."/>
            <person name="Bovet L."/>
            <person name="Goepfert S."/>
            <person name="Bakaher N."/>
            <person name="Peitsch M.C."/>
            <person name="Ivanov N.V."/>
        </authorList>
    </citation>
    <scope>NUCLEOTIDE SEQUENCE [LARGE SCALE GENOMIC DNA]</scope>
</reference>
<dbReference type="AlphaFoldDB" id="A0A1U7YYR1"/>
<keyword evidence="2" id="KW-1185">Reference proteome</keyword>